<name>A0AAE3KE71_9PSEU</name>
<sequence>MTTDLDGTRWRRSSYSGSQAGNCVEVVVVGGRVGVRDSKRPGVALWFGTGEWQGFLGSFTRPGAGSLPSAGAGAA</sequence>
<dbReference type="EMBL" id="JAMTCK010000004">
    <property type="protein sequence ID" value="MCP2164991.1"/>
    <property type="molecule type" value="Genomic_DNA"/>
</dbReference>
<keyword evidence="3" id="KW-1185">Reference proteome</keyword>
<protein>
    <recommendedName>
        <fullName evidence="1">DUF397 domain-containing protein</fullName>
    </recommendedName>
</protein>
<dbReference type="RefSeq" id="WP_308203938.1">
    <property type="nucleotide sequence ID" value="NZ_JAMTCK010000004.1"/>
</dbReference>
<gene>
    <name evidence="2" type="ORF">LX83_001840</name>
</gene>
<comment type="caution">
    <text evidence="2">The sequence shown here is derived from an EMBL/GenBank/DDBJ whole genome shotgun (WGS) entry which is preliminary data.</text>
</comment>
<dbReference type="AlphaFoldDB" id="A0AAE3KE71"/>
<reference evidence="2" key="1">
    <citation type="submission" date="2022-06" db="EMBL/GenBank/DDBJ databases">
        <title>Genomic Encyclopedia of Archaeal and Bacterial Type Strains, Phase II (KMG-II): from individual species to whole genera.</title>
        <authorList>
            <person name="Goeker M."/>
        </authorList>
    </citation>
    <scope>NUCLEOTIDE SEQUENCE</scope>
    <source>
        <strain evidence="2">DSM 43935</strain>
    </source>
</reference>
<proteinExistence type="predicted"/>
<dbReference type="Proteomes" id="UP001206128">
    <property type="component" value="Unassembled WGS sequence"/>
</dbReference>
<accession>A0AAE3KE71</accession>
<dbReference type="Pfam" id="PF04149">
    <property type="entry name" value="DUF397"/>
    <property type="match status" value="1"/>
</dbReference>
<evidence type="ECO:0000259" key="1">
    <source>
        <dbReference type="Pfam" id="PF04149"/>
    </source>
</evidence>
<evidence type="ECO:0000313" key="3">
    <source>
        <dbReference type="Proteomes" id="UP001206128"/>
    </source>
</evidence>
<dbReference type="InterPro" id="IPR007278">
    <property type="entry name" value="DUF397"/>
</dbReference>
<evidence type="ECO:0000313" key="2">
    <source>
        <dbReference type="EMBL" id="MCP2164991.1"/>
    </source>
</evidence>
<organism evidence="2 3">
    <name type="scientific">Goodfellowiella coeruleoviolacea</name>
    <dbReference type="NCBI Taxonomy" id="334858"/>
    <lineage>
        <taxon>Bacteria</taxon>
        <taxon>Bacillati</taxon>
        <taxon>Actinomycetota</taxon>
        <taxon>Actinomycetes</taxon>
        <taxon>Pseudonocardiales</taxon>
        <taxon>Pseudonocardiaceae</taxon>
        <taxon>Goodfellowiella</taxon>
    </lineage>
</organism>
<feature type="domain" description="DUF397" evidence="1">
    <location>
        <begin position="9"/>
        <end position="57"/>
    </location>
</feature>